<name>A0A8K0GBL2_IGNLU</name>
<evidence type="ECO:0000256" key="1">
    <source>
        <dbReference type="PROSITE-ProRule" id="PRU00103"/>
    </source>
</evidence>
<evidence type="ECO:0000313" key="4">
    <source>
        <dbReference type="Proteomes" id="UP000801492"/>
    </source>
</evidence>
<dbReference type="EMBL" id="VTPC01008357">
    <property type="protein sequence ID" value="KAF2892921.1"/>
    <property type="molecule type" value="Genomic_DNA"/>
</dbReference>
<dbReference type="GO" id="GO:0005802">
    <property type="term" value="C:trans-Golgi network"/>
    <property type="evidence" value="ECO:0007669"/>
    <property type="project" value="InterPro"/>
</dbReference>
<dbReference type="PANTHER" id="PTHR32059">
    <property type="entry name" value="RAB11-BINDING PROTEIN RELCH"/>
    <property type="match status" value="1"/>
</dbReference>
<keyword evidence="4" id="KW-1185">Reference proteome</keyword>
<dbReference type="InterPro" id="IPR021133">
    <property type="entry name" value="HEAT_type_2"/>
</dbReference>
<dbReference type="InterPro" id="IPR016024">
    <property type="entry name" value="ARM-type_fold"/>
</dbReference>
<dbReference type="PANTHER" id="PTHR32059:SF0">
    <property type="entry name" value="RAB11-BINDING PROTEIN RELCH"/>
    <property type="match status" value="1"/>
</dbReference>
<comment type="caution">
    <text evidence="3">The sequence shown here is derived from an EMBL/GenBank/DDBJ whole genome shotgun (WGS) entry which is preliminary data.</text>
</comment>
<evidence type="ECO:0000313" key="3">
    <source>
        <dbReference type="EMBL" id="KAF2892921.1"/>
    </source>
</evidence>
<gene>
    <name evidence="3" type="ORF">ILUMI_13257</name>
</gene>
<dbReference type="Gene3D" id="1.25.10.10">
    <property type="entry name" value="Leucine-rich Repeat Variant"/>
    <property type="match status" value="2"/>
</dbReference>
<dbReference type="Proteomes" id="UP000801492">
    <property type="component" value="Unassembled WGS sequence"/>
</dbReference>
<dbReference type="PROSITE" id="PS50077">
    <property type="entry name" value="HEAT_REPEAT"/>
    <property type="match status" value="2"/>
</dbReference>
<dbReference type="InterPro" id="IPR040362">
    <property type="entry name" value="RELCH"/>
</dbReference>
<dbReference type="SMART" id="SM00667">
    <property type="entry name" value="LisH"/>
    <property type="match status" value="1"/>
</dbReference>
<accession>A0A8K0GBL2</accession>
<feature type="region of interest" description="Disordered" evidence="2">
    <location>
        <begin position="293"/>
        <end position="312"/>
    </location>
</feature>
<dbReference type="GO" id="GO:0055037">
    <property type="term" value="C:recycling endosome"/>
    <property type="evidence" value="ECO:0007669"/>
    <property type="project" value="TreeGrafter"/>
</dbReference>
<dbReference type="PROSITE" id="PS50896">
    <property type="entry name" value="LISH"/>
    <property type="match status" value="1"/>
</dbReference>
<reference evidence="3" key="1">
    <citation type="submission" date="2019-08" db="EMBL/GenBank/DDBJ databases">
        <title>The genome of the North American firefly Photinus pyralis.</title>
        <authorList>
            <consortium name="Photinus pyralis genome working group"/>
            <person name="Fallon T.R."/>
            <person name="Sander Lower S.E."/>
            <person name="Weng J.-K."/>
        </authorList>
    </citation>
    <scope>NUCLEOTIDE SEQUENCE</scope>
    <source>
        <strain evidence="3">TRF0915ILg1</strain>
        <tissue evidence="3">Whole body</tissue>
    </source>
</reference>
<feature type="region of interest" description="Disordered" evidence="2">
    <location>
        <begin position="127"/>
        <end position="151"/>
    </location>
</feature>
<evidence type="ECO:0000256" key="2">
    <source>
        <dbReference type="SAM" id="MobiDB-lite"/>
    </source>
</evidence>
<dbReference type="SUPFAM" id="SSF48371">
    <property type="entry name" value="ARM repeat"/>
    <property type="match status" value="1"/>
</dbReference>
<feature type="repeat" description="HEAT" evidence="1">
    <location>
        <begin position="891"/>
        <end position="929"/>
    </location>
</feature>
<dbReference type="OrthoDB" id="1695393at2759"/>
<dbReference type="GO" id="GO:0032367">
    <property type="term" value="P:intracellular cholesterol transport"/>
    <property type="evidence" value="ECO:0007669"/>
    <property type="project" value="InterPro"/>
</dbReference>
<dbReference type="InterPro" id="IPR011989">
    <property type="entry name" value="ARM-like"/>
</dbReference>
<protein>
    <recommendedName>
        <fullName evidence="5">LisH domain-containing protein</fullName>
    </recommendedName>
</protein>
<proteinExistence type="predicted"/>
<feature type="repeat" description="HEAT" evidence="1">
    <location>
        <begin position="534"/>
        <end position="568"/>
    </location>
</feature>
<dbReference type="InterPro" id="IPR006594">
    <property type="entry name" value="LisH"/>
</dbReference>
<evidence type="ECO:0008006" key="5">
    <source>
        <dbReference type="Google" id="ProtNLM"/>
    </source>
</evidence>
<organism evidence="3 4">
    <name type="scientific">Ignelater luminosus</name>
    <name type="common">Cucubano</name>
    <name type="synonym">Pyrophorus luminosus</name>
    <dbReference type="NCBI Taxonomy" id="2038154"/>
    <lineage>
        <taxon>Eukaryota</taxon>
        <taxon>Metazoa</taxon>
        <taxon>Ecdysozoa</taxon>
        <taxon>Arthropoda</taxon>
        <taxon>Hexapoda</taxon>
        <taxon>Insecta</taxon>
        <taxon>Pterygota</taxon>
        <taxon>Neoptera</taxon>
        <taxon>Endopterygota</taxon>
        <taxon>Coleoptera</taxon>
        <taxon>Polyphaga</taxon>
        <taxon>Elateriformia</taxon>
        <taxon>Elateroidea</taxon>
        <taxon>Elateridae</taxon>
        <taxon>Agrypninae</taxon>
        <taxon>Pyrophorini</taxon>
        <taxon>Ignelater</taxon>
    </lineage>
</organism>
<dbReference type="AlphaFoldDB" id="A0A8K0GBL2"/>
<sequence length="1112" mass="125476">MSASPANNDSKLQQTNKSISYHEIAAKLINDRLLLTALELHTELVESGRELPALRDYFSNPGNFEVQTHEAPSLISRSGSQVTLDSLDLTRFSEDGERSVDERVAVLEFELRKARETISALRNNLTVATESETSTPDKKATRSQNSDGIKPHEQRALNFLINEYLLTHGYKLTSITFADENENQDFEDWDDVGLNISKPAELLSLYREGLKQTGQNCVCANTQTDFKIRDEKAEEKIELLSKETQKLSSKILELSTKVIDLQNENVRLCHENELLVSKKIELTLEPIDVTQKLSTTSSKNSSSDSNSPEHFEIIDRNTLPVKKQDSIIDDNVSNNSLNESDWTNLTLNTSEMIEDVGEKKTVTPNIPVVKSNYCKSTRLLPENFKKELLPLCLTSAIFNAENQVFENITNETLVHVLSQSLLRIIPNIILNKREEAIPLLVSAVYLNPNSLERDKLLQQLFNLKKKPSQEEREIILAGIISIARSSGENLVENEILPQCWEQLTHKHVERRLLVVESCIALIPYVSSPIRNSLMLSMLQQMLEDREEKVREMVVRALSFVVALCDDEDKYWQCEELAMRTLKDSSDAVVNISIQVLFPVLAQWALSINRLQTDLVKQLLYKLNKDLKDPRLESQDKDRIVRLVSVLDHLLPYILFYVINDEKIINNIEKDMAIELRPEVVKLCKSLTNPCNFYNGESNVGMIFYEFNKYAAEKSSGTWPLLDWFLDIMLPDLLNNINHVEVTQYFLLQSIINLQLHICIILGKNFTKAKIHPIFQTHIQNLEQILSSFNQYSPSLSIIPVYLVSVLSYCDDANELCNVLKRFICALPLCGTPLDCLEVTIKRLCGFGMQELVINCLWEGVVHQRPLVRAATANLFATVIGVCSENLLVTKVTPALVTLANDSDVLVRTATVPALGSLITDCTVQEVHDKAYMQLQACLSEPSCRDNHSLLRQLVVTLGNIVNSCKASFRDEVILTQLSALSAYTCQMSNQTRKIDMALALLEAFSNAIYSPLSKQVINTILLPGLRCLEVIVVENPSLSPHRDSVTSMIKETENRVNTAFLQSPSDRGSSTLSQNVNQGVEDMKLRVSKIFQKPTGTKQNPLPTLQGIFKKK</sequence>
<feature type="compositionally biased region" description="Low complexity" evidence="2">
    <location>
        <begin position="294"/>
        <end position="306"/>
    </location>
</feature>